<dbReference type="InterPro" id="IPR038352">
    <property type="entry name" value="Imelysin_sf"/>
</dbReference>
<protein>
    <recommendedName>
        <fullName evidence="4">Imelysin-like domain-containing protein</fullName>
    </recommendedName>
</protein>
<evidence type="ECO:0000256" key="2">
    <source>
        <dbReference type="ARBA" id="ARBA00022729"/>
    </source>
</evidence>
<evidence type="ECO:0000256" key="3">
    <source>
        <dbReference type="SAM" id="SignalP"/>
    </source>
</evidence>
<dbReference type="STRING" id="195913.SAMN04488004_11810"/>
<feature type="domain" description="Imelysin-like" evidence="4">
    <location>
        <begin position="28"/>
        <end position="302"/>
    </location>
</feature>
<evidence type="ECO:0000259" key="4">
    <source>
        <dbReference type="Pfam" id="PF09375"/>
    </source>
</evidence>
<keyword evidence="6" id="KW-1185">Reference proteome</keyword>
<feature type="signal peptide" evidence="3">
    <location>
        <begin position="1"/>
        <end position="18"/>
    </location>
</feature>
<accession>A0A1I4HIH9</accession>
<reference evidence="5 6" key="1">
    <citation type="submission" date="2016-10" db="EMBL/GenBank/DDBJ databases">
        <authorList>
            <person name="de Groot N.N."/>
        </authorList>
    </citation>
    <scope>NUCLEOTIDE SEQUENCE [LARGE SCALE GENOMIC DNA]</scope>
    <source>
        <strain evidence="5 6">DSM 16199</strain>
    </source>
</reference>
<name>A0A1I4HIH9_9RHOB</name>
<dbReference type="OrthoDB" id="5729110at2"/>
<comment type="subcellular location">
    <subcellularLocation>
        <location evidence="1">Cell envelope</location>
    </subcellularLocation>
</comment>
<keyword evidence="2 3" id="KW-0732">Signal</keyword>
<dbReference type="GO" id="GO:0030313">
    <property type="term" value="C:cell envelope"/>
    <property type="evidence" value="ECO:0007669"/>
    <property type="project" value="UniProtKB-SubCell"/>
</dbReference>
<dbReference type="AlphaFoldDB" id="A0A1I4HIH9"/>
<evidence type="ECO:0000256" key="1">
    <source>
        <dbReference type="ARBA" id="ARBA00004196"/>
    </source>
</evidence>
<dbReference type="InterPro" id="IPR034984">
    <property type="entry name" value="Imelysin-like_IPPA"/>
</dbReference>
<feature type="chain" id="PRO_5011487540" description="Imelysin-like domain-containing protein" evidence="3">
    <location>
        <begin position="19"/>
        <end position="327"/>
    </location>
</feature>
<dbReference type="Pfam" id="PF09375">
    <property type="entry name" value="Peptidase_M75"/>
    <property type="match status" value="1"/>
</dbReference>
<organism evidence="5 6">
    <name type="scientific">Loktanella salsilacus</name>
    <dbReference type="NCBI Taxonomy" id="195913"/>
    <lineage>
        <taxon>Bacteria</taxon>
        <taxon>Pseudomonadati</taxon>
        <taxon>Pseudomonadota</taxon>
        <taxon>Alphaproteobacteria</taxon>
        <taxon>Rhodobacterales</taxon>
        <taxon>Roseobacteraceae</taxon>
        <taxon>Loktanella</taxon>
    </lineage>
</organism>
<gene>
    <name evidence="5" type="ORF">SAMN04488004_11810</name>
</gene>
<dbReference type="InterPro" id="IPR018976">
    <property type="entry name" value="Imelysin-like"/>
</dbReference>
<proteinExistence type="predicted"/>
<dbReference type="Gene3D" id="1.20.1420.20">
    <property type="entry name" value="M75 peptidase, HXXE motif"/>
    <property type="match status" value="1"/>
</dbReference>
<sequence>MKSALSLIAALAASPAFAGVEEVVDAHILPGYAAFEASAAGLRKIAAADCTPDAVRPAWNDTFDAWMAVSHLKFGPIEQDGASVIVAFWPDERSATPKALARLIADQDPIIDTATGTAQISVAARGIYALEYLLYDPQFDQAGDYGCALTQALTADLATIAARVDQDWQDGYAETMRTAGAAGNQTYLSDKEATQALFTALLAGLDFDVEQRLTRPLGTFDRPRPNRAEAWRSGRSQRNIVLSLQALADLAWHLTDGTAPITDAAMTRAIELAEGLDDPILAGVDDPSKRLKIEIVQQAVTTAYDAVLGEIGASLGVSAGFNSADGD</sequence>
<dbReference type="Proteomes" id="UP000199550">
    <property type="component" value="Unassembled WGS sequence"/>
</dbReference>
<dbReference type="EMBL" id="FOTF01000018">
    <property type="protein sequence ID" value="SFL42049.1"/>
    <property type="molecule type" value="Genomic_DNA"/>
</dbReference>
<evidence type="ECO:0000313" key="6">
    <source>
        <dbReference type="Proteomes" id="UP000199550"/>
    </source>
</evidence>
<dbReference type="RefSeq" id="WP_090190702.1">
    <property type="nucleotide sequence ID" value="NZ_FOTF01000018.1"/>
</dbReference>
<dbReference type="CDD" id="cd14659">
    <property type="entry name" value="Imelysin-like_IPPA"/>
    <property type="match status" value="1"/>
</dbReference>
<evidence type="ECO:0000313" key="5">
    <source>
        <dbReference type="EMBL" id="SFL42049.1"/>
    </source>
</evidence>